<feature type="domain" description="PBP" evidence="3">
    <location>
        <begin position="26"/>
        <end position="252"/>
    </location>
</feature>
<dbReference type="SUPFAM" id="SSF53850">
    <property type="entry name" value="Periplasmic binding protein-like II"/>
    <property type="match status" value="1"/>
</dbReference>
<keyword evidence="1 2" id="KW-0732">Signal</keyword>
<protein>
    <submittedName>
        <fullName evidence="4">Substrate-binding domain-containing protein</fullName>
    </submittedName>
</protein>
<dbReference type="AlphaFoldDB" id="A0AAU7JFJ3"/>
<feature type="signal peptide" evidence="2">
    <location>
        <begin position="1"/>
        <end position="21"/>
    </location>
</feature>
<gene>
    <name evidence="4" type="ORF">ABEG18_25620</name>
</gene>
<name>A0AAU7JFJ3_9HYPH</name>
<dbReference type="EMBL" id="CP157484">
    <property type="protein sequence ID" value="XBO39018.1"/>
    <property type="molecule type" value="Genomic_DNA"/>
</dbReference>
<reference evidence="4" key="1">
    <citation type="submission" date="2024-05" db="EMBL/GenBank/DDBJ databases">
        <authorList>
            <person name="Kim S."/>
            <person name="Heo J."/>
            <person name="Choi H."/>
            <person name="Choi Y."/>
            <person name="Kwon S.-W."/>
            <person name="Kim Y."/>
        </authorList>
    </citation>
    <scope>NUCLEOTIDE SEQUENCE</scope>
    <source>
        <strain evidence="4">KACC 23698</strain>
    </source>
</reference>
<dbReference type="InterPro" id="IPR050811">
    <property type="entry name" value="Phosphate_ABC_transporter"/>
</dbReference>
<dbReference type="Pfam" id="PF12849">
    <property type="entry name" value="PBP_like_2"/>
    <property type="match status" value="1"/>
</dbReference>
<evidence type="ECO:0000313" key="4">
    <source>
        <dbReference type="EMBL" id="XBO39018.1"/>
    </source>
</evidence>
<sequence>MTFPRILLAGAIAAAFTPALVAPGHSADLTVPGTGDGIEILKAVGAAFSADHPAVAVKVPPSIGSGGAVVAVSTDQEVVGRVARPLSDAEKSQGLVLTPIVKIPSAFFVHADAKVTALTSKQIADIYSGAVTNWQEVGGADLKIKVVRREDGDSTLGVLRASMPGWKDLVLTGKSKTATTTQEAVETVRAVEGAVGFGPFSSALKDSVVVLSIDGKAPTAPDYPSAVVVGLIHKPQTVTTDAKAFIQFASSDKAKQVVNDLGGVPVAQ</sequence>
<evidence type="ECO:0000256" key="1">
    <source>
        <dbReference type="ARBA" id="ARBA00022729"/>
    </source>
</evidence>
<dbReference type="InterPro" id="IPR024370">
    <property type="entry name" value="PBP_domain"/>
</dbReference>
<dbReference type="PANTHER" id="PTHR30570">
    <property type="entry name" value="PERIPLASMIC PHOSPHATE BINDING COMPONENT OF PHOSPHATE ABC TRANSPORTER"/>
    <property type="match status" value="1"/>
</dbReference>
<evidence type="ECO:0000256" key="2">
    <source>
        <dbReference type="SAM" id="SignalP"/>
    </source>
</evidence>
<accession>A0AAU7JFJ3</accession>
<evidence type="ECO:0000259" key="3">
    <source>
        <dbReference type="Pfam" id="PF12849"/>
    </source>
</evidence>
<dbReference type="Gene3D" id="3.40.190.10">
    <property type="entry name" value="Periplasmic binding protein-like II"/>
    <property type="match status" value="2"/>
</dbReference>
<organism evidence="4">
    <name type="scientific">Alsobacter sp. KACC 23698</name>
    <dbReference type="NCBI Taxonomy" id="3149229"/>
    <lineage>
        <taxon>Bacteria</taxon>
        <taxon>Pseudomonadati</taxon>
        <taxon>Pseudomonadota</taxon>
        <taxon>Alphaproteobacteria</taxon>
        <taxon>Hyphomicrobiales</taxon>
        <taxon>Alsobacteraceae</taxon>
        <taxon>Alsobacter</taxon>
    </lineage>
</organism>
<dbReference type="PANTHER" id="PTHR30570:SF1">
    <property type="entry name" value="PHOSPHATE-BINDING PROTEIN PSTS"/>
    <property type="match status" value="1"/>
</dbReference>
<feature type="chain" id="PRO_5043705942" evidence="2">
    <location>
        <begin position="22"/>
        <end position="268"/>
    </location>
</feature>
<dbReference type="RefSeq" id="WP_406855856.1">
    <property type="nucleotide sequence ID" value="NZ_CP157484.1"/>
</dbReference>
<proteinExistence type="predicted"/>